<feature type="domain" description="Phage capsid-like C-terminal" evidence="3">
    <location>
        <begin position="159"/>
        <end position="437"/>
    </location>
</feature>
<reference evidence="4" key="1">
    <citation type="submission" date="2020-04" db="EMBL/GenBank/DDBJ databases">
        <authorList>
            <person name="Chiriac C."/>
            <person name="Salcher M."/>
            <person name="Ghai R."/>
            <person name="Kavagutti S V."/>
        </authorList>
    </citation>
    <scope>NUCLEOTIDE SEQUENCE</scope>
</reference>
<gene>
    <name evidence="4" type="ORF">UFOVP658_111</name>
</gene>
<organism evidence="4">
    <name type="scientific">uncultured Caudovirales phage</name>
    <dbReference type="NCBI Taxonomy" id="2100421"/>
    <lineage>
        <taxon>Viruses</taxon>
        <taxon>Duplodnaviria</taxon>
        <taxon>Heunggongvirae</taxon>
        <taxon>Uroviricota</taxon>
        <taxon>Caudoviricetes</taxon>
        <taxon>Peduoviridae</taxon>
        <taxon>Maltschvirus</taxon>
        <taxon>Maltschvirus maltsch</taxon>
    </lineage>
</organism>
<keyword evidence="2" id="KW-0946">Virion</keyword>
<dbReference type="InterPro" id="IPR024455">
    <property type="entry name" value="Phage_capsid"/>
</dbReference>
<proteinExistence type="predicted"/>
<dbReference type="EMBL" id="LR796639">
    <property type="protein sequence ID" value="CAB4156695.1"/>
    <property type="molecule type" value="Genomic_DNA"/>
</dbReference>
<dbReference type="NCBIfam" id="TIGR01554">
    <property type="entry name" value="major_cap_HK97"/>
    <property type="match status" value="1"/>
</dbReference>
<evidence type="ECO:0000256" key="2">
    <source>
        <dbReference type="ARBA" id="ARBA00022844"/>
    </source>
</evidence>
<dbReference type="Gene3D" id="3.30.2320.10">
    <property type="entry name" value="hypothetical protein PF0899 domain"/>
    <property type="match status" value="1"/>
</dbReference>
<sequence>MSQDNARIEELQSALRTKMADNKAIADSFRVEEGTVVVSTEQKTAFDKNMADIKEIKSLISGLETMGEVDRWSSEPQGSVASVYAASANEVAQLSSREIKSIGAMFLESAEFKALNGGRNGANMPAPWQANVSLSSYNVKDVYSALPSGNPGAFGTIQRDPIVTPPTRTKRVRDLFPTRTTTAAVIEYFRQLGFTTLEAGHGVNSASSVAERSGGAFGAKPQSSFAFVGEQAPVRTLAHWEAAHRNVLADEPQLRSIIDNELMYGLRLLEDAQILNGDGIGENLLGVLQTPGIQAYSWSAGNSTPVPDTKADALRRAATLSFLAYYEPTGIVLHPSDWEDIELTKDANGQYLIAVSVAMGGEPKVWRMPVVDTPAISAGTALVGAFGTGAQLYDREQASIRISEQHSDFFVRNAIVILAEQRLALAVKRPEAFVEVTFDNEPA</sequence>
<evidence type="ECO:0000313" key="4">
    <source>
        <dbReference type="EMBL" id="CAB4156695.1"/>
    </source>
</evidence>
<accession>A0A6J5NHM7</accession>
<evidence type="ECO:0000256" key="1">
    <source>
        <dbReference type="ARBA" id="ARBA00004328"/>
    </source>
</evidence>
<dbReference type="Pfam" id="PF05065">
    <property type="entry name" value="Phage_capsid"/>
    <property type="match status" value="1"/>
</dbReference>
<dbReference type="Gene3D" id="3.30.2400.10">
    <property type="entry name" value="Major capsid protein gp5"/>
    <property type="match status" value="1"/>
</dbReference>
<comment type="subcellular location">
    <subcellularLocation>
        <location evidence="1">Virion</location>
    </subcellularLocation>
</comment>
<dbReference type="InterPro" id="IPR054612">
    <property type="entry name" value="Phage_capsid-like_C"/>
</dbReference>
<evidence type="ECO:0000259" key="3">
    <source>
        <dbReference type="Pfam" id="PF05065"/>
    </source>
</evidence>
<name>A0A6J5NHM7_9CAUD</name>
<dbReference type="GO" id="GO:0044423">
    <property type="term" value="C:virion component"/>
    <property type="evidence" value="ECO:0007669"/>
    <property type="project" value="UniProtKB-KW"/>
</dbReference>
<dbReference type="SUPFAM" id="SSF56563">
    <property type="entry name" value="Major capsid protein gp5"/>
    <property type="match status" value="1"/>
</dbReference>
<protein>
    <submittedName>
        <fullName evidence="4">Major_cap_HK97, phage major capsid protein, HK97 family</fullName>
    </submittedName>
</protein>